<dbReference type="Proteomes" id="UP001175000">
    <property type="component" value="Unassembled WGS sequence"/>
</dbReference>
<evidence type="ECO:0000259" key="2">
    <source>
        <dbReference type="SMART" id="SM00905"/>
    </source>
</evidence>
<dbReference type="GO" id="GO:0046656">
    <property type="term" value="P:folic acid biosynthetic process"/>
    <property type="evidence" value="ECO:0007669"/>
    <property type="project" value="UniProtKB-KW"/>
</dbReference>
<dbReference type="SUPFAM" id="SSF55620">
    <property type="entry name" value="Tetrahydrobiopterin biosynthesis enzymes-like"/>
    <property type="match status" value="1"/>
</dbReference>
<accession>A0AA39XFD2</accession>
<evidence type="ECO:0000313" key="3">
    <source>
        <dbReference type="EMBL" id="KAK0632160.1"/>
    </source>
</evidence>
<evidence type="ECO:0000313" key="4">
    <source>
        <dbReference type="Proteomes" id="UP001175000"/>
    </source>
</evidence>
<evidence type="ECO:0000256" key="1">
    <source>
        <dbReference type="ARBA" id="ARBA00022909"/>
    </source>
</evidence>
<dbReference type="InterPro" id="IPR006157">
    <property type="entry name" value="FolB_dom"/>
</dbReference>
<feature type="domain" description="Dihydroneopterin aldolase/epimerase" evidence="2">
    <location>
        <begin position="176"/>
        <end position="287"/>
    </location>
</feature>
<dbReference type="SMART" id="SM00905">
    <property type="entry name" value="FolB"/>
    <property type="match status" value="1"/>
</dbReference>
<gene>
    <name evidence="3" type="ORF">B0T14DRAFT_532674</name>
</gene>
<organism evidence="3 4">
    <name type="scientific">Immersiella caudata</name>
    <dbReference type="NCBI Taxonomy" id="314043"/>
    <lineage>
        <taxon>Eukaryota</taxon>
        <taxon>Fungi</taxon>
        <taxon>Dikarya</taxon>
        <taxon>Ascomycota</taxon>
        <taxon>Pezizomycotina</taxon>
        <taxon>Sordariomycetes</taxon>
        <taxon>Sordariomycetidae</taxon>
        <taxon>Sordariales</taxon>
        <taxon>Lasiosphaeriaceae</taxon>
        <taxon>Immersiella</taxon>
    </lineage>
</organism>
<proteinExistence type="predicted"/>
<sequence>MAYALASSWAVRAIAGEPVAVVRVENLQATTDAACDAWGRHHLQQPLLISAEISFAQPFTSAAQQDTLTAGETIHYGTLSRAILASLKDQYSTQEGTSREEGLHKIVDKIWLHLTGQRLPTGEESPNRVCLLPAEVRTGIRFLSITAKLPKASLLGSGISYAMSADFQACLYSKELRLHKLQIPTLIGMNPNERKARQVVIVTVALDKIESIPGDFYTEAEGLIVKTLVESSLETLEALGTHVGDRLLRKYNLDAAFRSVCDWQANVRMEKPTAVTFADCPVVEVRSSLS</sequence>
<name>A0AA39XFD2_9PEZI</name>
<keyword evidence="1" id="KW-0289">Folate biosynthesis</keyword>
<comment type="caution">
    <text evidence="3">The sequence shown here is derived from an EMBL/GenBank/DDBJ whole genome shotgun (WGS) entry which is preliminary data.</text>
</comment>
<dbReference type="Gene3D" id="3.30.1130.10">
    <property type="match status" value="2"/>
</dbReference>
<dbReference type="Pfam" id="PF02152">
    <property type="entry name" value="FolB"/>
    <property type="match status" value="1"/>
</dbReference>
<dbReference type="EMBL" id="JAULSU010000001">
    <property type="protein sequence ID" value="KAK0632160.1"/>
    <property type="molecule type" value="Genomic_DNA"/>
</dbReference>
<dbReference type="GO" id="GO:0004150">
    <property type="term" value="F:dihydroneopterin aldolase activity"/>
    <property type="evidence" value="ECO:0007669"/>
    <property type="project" value="InterPro"/>
</dbReference>
<keyword evidence="4" id="KW-1185">Reference proteome</keyword>
<dbReference type="InterPro" id="IPR043133">
    <property type="entry name" value="GTP-CH-I_C/QueF"/>
</dbReference>
<reference evidence="3" key="1">
    <citation type="submission" date="2023-06" db="EMBL/GenBank/DDBJ databases">
        <title>Genome-scale phylogeny and comparative genomics of the fungal order Sordariales.</title>
        <authorList>
            <consortium name="Lawrence Berkeley National Laboratory"/>
            <person name="Hensen N."/>
            <person name="Bonometti L."/>
            <person name="Westerberg I."/>
            <person name="Brannstrom I.O."/>
            <person name="Guillou S."/>
            <person name="Cros-Aarteil S."/>
            <person name="Calhoun S."/>
            <person name="Haridas S."/>
            <person name="Kuo A."/>
            <person name="Mondo S."/>
            <person name="Pangilinan J."/>
            <person name="Riley R."/>
            <person name="Labutti K."/>
            <person name="Andreopoulos B."/>
            <person name="Lipzen A."/>
            <person name="Chen C."/>
            <person name="Yanf M."/>
            <person name="Daum C."/>
            <person name="Ng V."/>
            <person name="Clum A."/>
            <person name="Steindorff A."/>
            <person name="Ohm R."/>
            <person name="Martin F."/>
            <person name="Silar P."/>
            <person name="Natvig D."/>
            <person name="Lalanne C."/>
            <person name="Gautier V."/>
            <person name="Ament-Velasquez S.L."/>
            <person name="Kruys A."/>
            <person name="Hutchinson M.I."/>
            <person name="Powell A.J."/>
            <person name="Barry K."/>
            <person name="Miller A.N."/>
            <person name="Grigoriev I.V."/>
            <person name="Debuchy R."/>
            <person name="Gladieux P."/>
            <person name="Thoren M.H."/>
            <person name="Johannesson H."/>
        </authorList>
    </citation>
    <scope>NUCLEOTIDE SEQUENCE</scope>
    <source>
        <strain evidence="3">CBS 606.72</strain>
    </source>
</reference>
<dbReference type="AlphaFoldDB" id="A0AA39XFD2"/>
<protein>
    <recommendedName>
        <fullName evidence="2">Dihydroneopterin aldolase/epimerase domain-containing protein</fullName>
    </recommendedName>
</protein>